<evidence type="ECO:0000313" key="1">
    <source>
        <dbReference type="EMBL" id="OGI79133.1"/>
    </source>
</evidence>
<dbReference type="Proteomes" id="UP000177052">
    <property type="component" value="Unassembled WGS sequence"/>
</dbReference>
<name>A0A1F6WB43_9BACT</name>
<evidence type="ECO:0000313" key="2">
    <source>
        <dbReference type="Proteomes" id="UP000177052"/>
    </source>
</evidence>
<dbReference type="EMBL" id="MFUJ01000026">
    <property type="protein sequence ID" value="OGI79133.1"/>
    <property type="molecule type" value="Genomic_DNA"/>
</dbReference>
<organism evidence="1 2">
    <name type="scientific">Candidatus Nomurabacteria bacterium RIFCSPHIGHO2_12_FULL_37_29</name>
    <dbReference type="NCBI Taxonomy" id="1801759"/>
    <lineage>
        <taxon>Bacteria</taxon>
        <taxon>Candidatus Nomuraibacteriota</taxon>
    </lineage>
</organism>
<proteinExistence type="predicted"/>
<accession>A0A1F6WB43</accession>
<comment type="caution">
    <text evidence="1">The sequence shown here is derived from an EMBL/GenBank/DDBJ whole genome shotgun (WGS) entry which is preliminary data.</text>
</comment>
<sequence>MSNPFFEQFRGYAVDEVCTASYLLFNPWYERYPAITTATQLAHIGTTKLLIVAGQLLRILNK</sequence>
<reference evidence="1 2" key="1">
    <citation type="journal article" date="2016" name="Nat. Commun.">
        <title>Thousands of microbial genomes shed light on interconnected biogeochemical processes in an aquifer system.</title>
        <authorList>
            <person name="Anantharaman K."/>
            <person name="Brown C.T."/>
            <person name="Hug L.A."/>
            <person name="Sharon I."/>
            <person name="Castelle C.J."/>
            <person name="Probst A.J."/>
            <person name="Thomas B.C."/>
            <person name="Singh A."/>
            <person name="Wilkins M.J."/>
            <person name="Karaoz U."/>
            <person name="Brodie E.L."/>
            <person name="Williams K.H."/>
            <person name="Hubbard S.S."/>
            <person name="Banfield J.F."/>
        </authorList>
    </citation>
    <scope>NUCLEOTIDE SEQUENCE [LARGE SCALE GENOMIC DNA]</scope>
</reference>
<protein>
    <submittedName>
        <fullName evidence="1">Uncharacterized protein</fullName>
    </submittedName>
</protein>
<dbReference type="AlphaFoldDB" id="A0A1F6WB43"/>
<gene>
    <name evidence="1" type="ORF">A3F19_00330</name>
</gene>